<dbReference type="PANTHER" id="PTHR43798">
    <property type="entry name" value="MONOACYLGLYCEROL LIPASE"/>
    <property type="match status" value="1"/>
</dbReference>
<dbReference type="AlphaFoldDB" id="A0A3D8RTS7"/>
<protein>
    <recommendedName>
        <fullName evidence="1">AB hydrolase-1 domain-containing protein</fullName>
    </recommendedName>
</protein>
<evidence type="ECO:0000313" key="3">
    <source>
        <dbReference type="Proteomes" id="UP000256645"/>
    </source>
</evidence>
<dbReference type="Proteomes" id="UP000256645">
    <property type="component" value="Unassembled WGS sequence"/>
</dbReference>
<evidence type="ECO:0000313" key="2">
    <source>
        <dbReference type="EMBL" id="RDW77449.1"/>
    </source>
</evidence>
<dbReference type="Pfam" id="PF00561">
    <property type="entry name" value="Abhydrolase_1"/>
    <property type="match status" value="1"/>
</dbReference>
<dbReference type="GO" id="GO:0047372">
    <property type="term" value="F:monoacylglycerol lipase activity"/>
    <property type="evidence" value="ECO:0007669"/>
    <property type="project" value="TreeGrafter"/>
</dbReference>
<name>A0A3D8RTS7_9HELO</name>
<reference evidence="2 3" key="1">
    <citation type="journal article" date="2018" name="IMA Fungus">
        <title>IMA Genome-F 9: Draft genome sequence of Annulohypoxylon stygium, Aspergillus mulundensis, Berkeleyomyces basicola (syn. Thielaviopsis basicola), Ceratocystis smalleyi, two Cercospora beticola strains, Coleophoma cylindrospora, Fusarium fracticaudum, Phialophora cf. hyalina, and Morchella septimelata.</title>
        <authorList>
            <person name="Wingfield B.D."/>
            <person name="Bills G.F."/>
            <person name="Dong Y."/>
            <person name="Huang W."/>
            <person name="Nel W.J."/>
            <person name="Swalarsk-Parry B.S."/>
            <person name="Vaghefi N."/>
            <person name="Wilken P.M."/>
            <person name="An Z."/>
            <person name="de Beer Z.W."/>
            <person name="De Vos L."/>
            <person name="Chen L."/>
            <person name="Duong T.A."/>
            <person name="Gao Y."/>
            <person name="Hammerbacher A."/>
            <person name="Kikkert J.R."/>
            <person name="Li Y."/>
            <person name="Li H."/>
            <person name="Li K."/>
            <person name="Li Q."/>
            <person name="Liu X."/>
            <person name="Ma X."/>
            <person name="Naidoo K."/>
            <person name="Pethybridge S.J."/>
            <person name="Sun J."/>
            <person name="Steenkamp E.T."/>
            <person name="van der Nest M.A."/>
            <person name="van Wyk S."/>
            <person name="Wingfield M.J."/>
            <person name="Xiong C."/>
            <person name="Yue Q."/>
            <person name="Zhang X."/>
        </authorList>
    </citation>
    <scope>NUCLEOTIDE SEQUENCE [LARGE SCALE GENOMIC DNA]</scope>
    <source>
        <strain evidence="2 3">BP6252</strain>
    </source>
</reference>
<dbReference type="Gene3D" id="3.40.50.1820">
    <property type="entry name" value="alpha/beta hydrolase"/>
    <property type="match status" value="1"/>
</dbReference>
<comment type="caution">
    <text evidence="2">The sequence shown here is derived from an EMBL/GenBank/DDBJ whole genome shotgun (WGS) entry which is preliminary data.</text>
</comment>
<sequence>MAPSVVKKGYADISLGQIHYRYALPTTAAPKTPIIFLHKSASSSKSYENLIEYYVSQGHPCYAPDMPGFGGSFDTELDPSPPYSTTWYCSIFEEVFRQLGLFAAGKKVHLCGHHSGSTLALEMGVTYAEYIKSITMIGAGLMNEAERLEMKSHYFAPFNKPVMDGSHLLKTWNYLQQGEVAEDLELMQSELLDHARAWLGRMQIYGAVWNSDRQKNFMQIKCPMLALCARDDVLWQYFHYVNELRPEVRAEEVGGGNFEEVLAWKECAKFMDEMYAEVGA</sequence>
<dbReference type="InterPro" id="IPR050266">
    <property type="entry name" value="AB_hydrolase_sf"/>
</dbReference>
<dbReference type="GO" id="GO:0046464">
    <property type="term" value="P:acylglycerol catabolic process"/>
    <property type="evidence" value="ECO:0007669"/>
    <property type="project" value="TreeGrafter"/>
</dbReference>
<keyword evidence="3" id="KW-1185">Reference proteome</keyword>
<dbReference type="SUPFAM" id="SSF53474">
    <property type="entry name" value="alpha/beta-Hydrolases"/>
    <property type="match status" value="1"/>
</dbReference>
<dbReference type="OrthoDB" id="408373at2759"/>
<dbReference type="InterPro" id="IPR000073">
    <property type="entry name" value="AB_hydrolase_1"/>
</dbReference>
<feature type="domain" description="AB hydrolase-1" evidence="1">
    <location>
        <begin position="33"/>
        <end position="155"/>
    </location>
</feature>
<accession>A0A3D8RTS7</accession>
<evidence type="ECO:0000259" key="1">
    <source>
        <dbReference type="Pfam" id="PF00561"/>
    </source>
</evidence>
<gene>
    <name evidence="2" type="ORF">BP6252_05502</name>
</gene>
<dbReference type="InterPro" id="IPR029058">
    <property type="entry name" value="AB_hydrolase_fold"/>
</dbReference>
<dbReference type="EMBL" id="PDLM01000005">
    <property type="protein sequence ID" value="RDW77449.1"/>
    <property type="molecule type" value="Genomic_DNA"/>
</dbReference>
<dbReference type="PANTHER" id="PTHR43798:SF33">
    <property type="entry name" value="HYDROLASE, PUTATIVE (AFU_ORTHOLOGUE AFUA_2G14860)-RELATED"/>
    <property type="match status" value="1"/>
</dbReference>
<dbReference type="GO" id="GO:0016020">
    <property type="term" value="C:membrane"/>
    <property type="evidence" value="ECO:0007669"/>
    <property type="project" value="TreeGrafter"/>
</dbReference>
<organism evidence="2 3">
    <name type="scientific">Coleophoma cylindrospora</name>
    <dbReference type="NCBI Taxonomy" id="1849047"/>
    <lineage>
        <taxon>Eukaryota</taxon>
        <taxon>Fungi</taxon>
        <taxon>Dikarya</taxon>
        <taxon>Ascomycota</taxon>
        <taxon>Pezizomycotina</taxon>
        <taxon>Leotiomycetes</taxon>
        <taxon>Helotiales</taxon>
        <taxon>Dermateaceae</taxon>
        <taxon>Coleophoma</taxon>
    </lineage>
</organism>
<proteinExistence type="predicted"/>